<dbReference type="Proteomes" id="UP000471633">
    <property type="component" value="Unassembled WGS sequence"/>
</dbReference>
<dbReference type="KEGG" id="shx:MS3_00005647"/>
<keyword evidence="2" id="KW-1185">Reference proteome</keyword>
<name>A0A6A5D520_SCHHA</name>
<evidence type="ECO:0000313" key="1">
    <source>
        <dbReference type="EMBL" id="KAH9588170.1"/>
    </source>
</evidence>
<organism evidence="1 2">
    <name type="scientific">Schistosoma haematobium</name>
    <name type="common">Blood fluke</name>
    <dbReference type="NCBI Taxonomy" id="6185"/>
    <lineage>
        <taxon>Eukaryota</taxon>
        <taxon>Metazoa</taxon>
        <taxon>Spiralia</taxon>
        <taxon>Lophotrochozoa</taxon>
        <taxon>Platyhelminthes</taxon>
        <taxon>Trematoda</taxon>
        <taxon>Digenea</taxon>
        <taxon>Strigeidida</taxon>
        <taxon>Schistosomatoidea</taxon>
        <taxon>Schistosomatidae</taxon>
        <taxon>Schistosoma</taxon>
    </lineage>
</organism>
<dbReference type="GeneID" id="24594362"/>
<protein>
    <submittedName>
        <fullName evidence="1">Uncharacterized protein</fullName>
    </submittedName>
</protein>
<reference evidence="1" key="1">
    <citation type="journal article" date="2012" name="Nat. Genet.">
        <title>Whole-genome sequence of Schistosoma haematobium.</title>
        <authorList>
            <person name="Young N.D."/>
            <person name="Jex A.R."/>
            <person name="Li B."/>
            <person name="Liu S."/>
            <person name="Yang L."/>
            <person name="Xiong Z."/>
            <person name="Li Y."/>
            <person name="Cantacessi C."/>
            <person name="Hall R.S."/>
            <person name="Xu X."/>
            <person name="Chen F."/>
            <person name="Wu X."/>
            <person name="Zerlotini A."/>
            <person name="Oliveira G."/>
            <person name="Hofmann A."/>
            <person name="Zhang G."/>
            <person name="Fang X."/>
            <person name="Kang Y."/>
            <person name="Campbell B.E."/>
            <person name="Loukas A."/>
            <person name="Ranganathan S."/>
            <person name="Rollinson D."/>
            <person name="Rinaldi G."/>
            <person name="Brindley P.J."/>
            <person name="Yang H."/>
            <person name="Wang J."/>
            <person name="Wang J."/>
            <person name="Gasser R.B."/>
        </authorList>
    </citation>
    <scope>NUCLEOTIDE SEQUENCE</scope>
</reference>
<dbReference type="RefSeq" id="XP_012798390.2">
    <property type="nucleotide sequence ID" value="XM_012942936.2"/>
</dbReference>
<accession>A0A6A5D520</accession>
<proteinExistence type="predicted"/>
<comment type="caution">
    <text evidence="1">The sequence shown here is derived from an EMBL/GenBank/DDBJ whole genome shotgun (WGS) entry which is preliminary data.</text>
</comment>
<sequence>MSCGLRVLKDKKSDDVSDTKGLINLKMMIWGTGATKLASRRINVNEVEVLELLTLFVRNEIRFRGACSCVLVGPFGLHTDLSVYLSIAVESEKMEAHHSEHLFRSFLTALYVLQSSSSGL</sequence>
<gene>
    <name evidence="1" type="ORF">MS3_00005647</name>
</gene>
<reference evidence="1" key="4">
    <citation type="journal article" date="2022" name="PLoS Pathog.">
        <title>Chromosome-level genome of Schistosoma haematobium underpins genome-wide explorations of molecular variation.</title>
        <authorList>
            <person name="Stroehlein A.J."/>
            <person name="Korhonen P.K."/>
            <person name="Lee V.V."/>
            <person name="Ralph S.A."/>
            <person name="Mentink-Kane M."/>
            <person name="You H."/>
            <person name="McManus D.P."/>
            <person name="Tchuente L.T."/>
            <person name="Stothard J.R."/>
            <person name="Kaur P."/>
            <person name="Dudchenko O."/>
            <person name="Aiden E.L."/>
            <person name="Yang B."/>
            <person name="Yang H."/>
            <person name="Emery A.M."/>
            <person name="Webster B.L."/>
            <person name="Brindley P.J."/>
            <person name="Rollinson D."/>
            <person name="Chang B.C.H."/>
            <person name="Gasser R.B."/>
            <person name="Young N.D."/>
        </authorList>
    </citation>
    <scope>NUCLEOTIDE SEQUENCE</scope>
</reference>
<dbReference type="EMBL" id="AMPZ03000003">
    <property type="protein sequence ID" value="KAH9588170.1"/>
    <property type="molecule type" value="Genomic_DNA"/>
</dbReference>
<dbReference type="CTD" id="24594362"/>
<reference evidence="1" key="3">
    <citation type="submission" date="2021-06" db="EMBL/GenBank/DDBJ databases">
        <title>Chromosome-level genome assembly for S. haematobium.</title>
        <authorList>
            <person name="Stroehlein A.J."/>
        </authorList>
    </citation>
    <scope>NUCLEOTIDE SEQUENCE</scope>
</reference>
<reference evidence="1" key="2">
    <citation type="journal article" date="2019" name="Gigascience">
        <title>High-quality Schistosoma haematobium genome achieved by single-molecule and long-range sequencing.</title>
        <authorList>
            <person name="Stroehlein A.J."/>
            <person name="Korhonen P.K."/>
            <person name="Chong T.M."/>
            <person name="Lim Y.L."/>
            <person name="Chan K.G."/>
            <person name="Webster B."/>
            <person name="Rollinson D."/>
            <person name="Brindley P.J."/>
            <person name="Gasser R.B."/>
            <person name="Young N.D."/>
        </authorList>
    </citation>
    <scope>NUCLEOTIDE SEQUENCE</scope>
</reference>
<evidence type="ECO:0000313" key="2">
    <source>
        <dbReference type="Proteomes" id="UP000471633"/>
    </source>
</evidence>
<dbReference type="AlphaFoldDB" id="A0A6A5D520"/>